<feature type="compositionally biased region" description="Basic and acidic residues" evidence="2">
    <location>
        <begin position="113"/>
        <end position="126"/>
    </location>
</feature>
<feature type="compositionally biased region" description="Basic and acidic residues" evidence="2">
    <location>
        <begin position="133"/>
        <end position="155"/>
    </location>
</feature>
<evidence type="ECO:0008006" key="5">
    <source>
        <dbReference type="Google" id="ProtNLM"/>
    </source>
</evidence>
<evidence type="ECO:0000313" key="3">
    <source>
        <dbReference type="EMBL" id="PIS06854.1"/>
    </source>
</evidence>
<evidence type="ECO:0000256" key="2">
    <source>
        <dbReference type="SAM" id="MobiDB-lite"/>
    </source>
</evidence>
<accession>A0A2M6R883</accession>
<proteinExistence type="inferred from homology"/>
<protein>
    <recommendedName>
        <fullName evidence="5">Cell shape determination protein CcmA</fullName>
    </recommendedName>
</protein>
<feature type="region of interest" description="Disordered" evidence="2">
    <location>
        <begin position="113"/>
        <end position="155"/>
    </location>
</feature>
<dbReference type="AlphaFoldDB" id="A0A2M6R883"/>
<gene>
    <name evidence="3" type="ORF">COT79_02485</name>
</gene>
<comment type="similarity">
    <text evidence="1">Belongs to the bactofilin family.</text>
</comment>
<organism evidence="3 4">
    <name type="scientific">Candidatus Berkelbacteria bacterium CG10_big_fil_rev_8_21_14_0_10_43_14</name>
    <dbReference type="NCBI Taxonomy" id="1974515"/>
    <lineage>
        <taxon>Bacteria</taxon>
        <taxon>Candidatus Berkelbacteria</taxon>
    </lineage>
</organism>
<evidence type="ECO:0000256" key="1">
    <source>
        <dbReference type="ARBA" id="ARBA00044755"/>
    </source>
</evidence>
<comment type="caution">
    <text evidence="3">The sequence shown here is derived from an EMBL/GenBank/DDBJ whole genome shotgun (WGS) entry which is preliminary data.</text>
</comment>
<dbReference type="InterPro" id="IPR007607">
    <property type="entry name" value="BacA/B"/>
</dbReference>
<reference evidence="4" key="1">
    <citation type="submission" date="2017-09" db="EMBL/GenBank/DDBJ databases">
        <title>Depth-based differentiation of microbial function through sediment-hosted aquifers and enrichment of novel symbionts in the deep terrestrial subsurface.</title>
        <authorList>
            <person name="Probst A.J."/>
            <person name="Ladd B."/>
            <person name="Jarett J.K."/>
            <person name="Geller-Mcgrath D.E."/>
            <person name="Sieber C.M.K."/>
            <person name="Emerson J.B."/>
            <person name="Anantharaman K."/>
            <person name="Thomas B.C."/>
            <person name="Malmstrom R."/>
            <person name="Stieglmeier M."/>
            <person name="Klingl A."/>
            <person name="Woyke T."/>
            <person name="Ryan C.M."/>
            <person name="Banfield J.F."/>
        </authorList>
    </citation>
    <scope>NUCLEOTIDE SEQUENCE [LARGE SCALE GENOMIC DNA]</scope>
</reference>
<evidence type="ECO:0000313" key="4">
    <source>
        <dbReference type="Proteomes" id="UP000231162"/>
    </source>
</evidence>
<dbReference type="Proteomes" id="UP000231162">
    <property type="component" value="Unassembled WGS sequence"/>
</dbReference>
<dbReference type="PANTHER" id="PTHR35024">
    <property type="entry name" value="HYPOTHETICAL CYTOSOLIC PROTEIN"/>
    <property type="match status" value="1"/>
</dbReference>
<sequence length="155" mass="16132">MRIGTPENGEGTVVGANVRLQGTLKDTQDITVHGTVEGDVVSSKSVFITESATVKGPVIGETVTIGGTVKGSIEAKVKLEILPSGKVSGSIAAATLIINAGAQFNGKCGMQVDSKETHTKSEEKTDVSGSKFDTSKEIAEPIAPIEKEKTDFELE</sequence>
<name>A0A2M6R883_9BACT</name>
<dbReference type="EMBL" id="PEZX01000032">
    <property type="protein sequence ID" value="PIS06854.1"/>
    <property type="molecule type" value="Genomic_DNA"/>
</dbReference>
<dbReference type="PANTHER" id="PTHR35024:SF4">
    <property type="entry name" value="POLYMER-FORMING CYTOSKELETAL PROTEIN"/>
    <property type="match status" value="1"/>
</dbReference>
<dbReference type="Pfam" id="PF04519">
    <property type="entry name" value="Bactofilin"/>
    <property type="match status" value="1"/>
</dbReference>